<evidence type="ECO:0000313" key="2">
    <source>
        <dbReference type="EMBL" id="KAK8990173.1"/>
    </source>
</evidence>
<proteinExistence type="predicted"/>
<feature type="compositionally biased region" description="Polar residues" evidence="1">
    <location>
        <begin position="248"/>
        <end position="267"/>
    </location>
</feature>
<protein>
    <submittedName>
        <fullName evidence="2">Uncharacterized protein</fullName>
    </submittedName>
</protein>
<sequence>MRQMKMGILFPGRLLRLGREELNVELNKQLCSRAKKWAEEKIKGNIIHEFNRLFDYVLVLRTADPDGSFDLVVERPTAVDIPKFRRLYVCFGALKEGFKRFKIPANQPPPMATHPGPSSSIPSDPPPLIGPFSPPHSIRQSAPQPSTGPSSPPQSTIPSAPQPSNGPSSPPHSTLPSAPQPSTGPSSPQHSSIPSAPPMVFMPTPSIQPSLAFDSTSPSVTRITTFSPKRKVTANRMPLYRRSREHATPSTTVIPHVSSQPTATVNVPQEGKGRPPKLTIWKP</sequence>
<feature type="compositionally biased region" description="Basic residues" evidence="1">
    <location>
        <begin position="228"/>
        <end position="244"/>
    </location>
</feature>
<dbReference type="EMBL" id="JBBPBN010000055">
    <property type="protein sequence ID" value="KAK8990173.1"/>
    <property type="molecule type" value="Genomic_DNA"/>
</dbReference>
<feature type="compositionally biased region" description="Polar residues" evidence="1">
    <location>
        <begin position="165"/>
        <end position="194"/>
    </location>
</feature>
<name>A0ABR2PP24_9ROSI</name>
<feature type="region of interest" description="Disordered" evidence="1">
    <location>
        <begin position="104"/>
        <end position="283"/>
    </location>
</feature>
<evidence type="ECO:0000313" key="3">
    <source>
        <dbReference type="Proteomes" id="UP001396334"/>
    </source>
</evidence>
<dbReference type="Proteomes" id="UP001396334">
    <property type="component" value="Unassembled WGS sequence"/>
</dbReference>
<reference evidence="2 3" key="1">
    <citation type="journal article" date="2024" name="G3 (Bethesda)">
        <title>Genome assembly of Hibiscus sabdariffa L. provides insights into metabolisms of medicinal natural products.</title>
        <authorList>
            <person name="Kim T."/>
        </authorList>
    </citation>
    <scope>NUCLEOTIDE SEQUENCE [LARGE SCALE GENOMIC DNA]</scope>
    <source>
        <strain evidence="2">TK-2024</strain>
        <tissue evidence="2">Old leaves</tissue>
    </source>
</reference>
<accession>A0ABR2PP24</accession>
<keyword evidence="3" id="KW-1185">Reference proteome</keyword>
<feature type="compositionally biased region" description="Polar residues" evidence="1">
    <location>
        <begin position="205"/>
        <end position="227"/>
    </location>
</feature>
<evidence type="ECO:0000256" key="1">
    <source>
        <dbReference type="SAM" id="MobiDB-lite"/>
    </source>
</evidence>
<gene>
    <name evidence="2" type="ORF">V6N11_008688</name>
</gene>
<comment type="caution">
    <text evidence="2">The sequence shown here is derived from an EMBL/GenBank/DDBJ whole genome shotgun (WGS) entry which is preliminary data.</text>
</comment>
<feature type="compositionally biased region" description="Pro residues" evidence="1">
    <location>
        <begin position="123"/>
        <end position="134"/>
    </location>
</feature>
<organism evidence="2 3">
    <name type="scientific">Hibiscus sabdariffa</name>
    <name type="common">roselle</name>
    <dbReference type="NCBI Taxonomy" id="183260"/>
    <lineage>
        <taxon>Eukaryota</taxon>
        <taxon>Viridiplantae</taxon>
        <taxon>Streptophyta</taxon>
        <taxon>Embryophyta</taxon>
        <taxon>Tracheophyta</taxon>
        <taxon>Spermatophyta</taxon>
        <taxon>Magnoliopsida</taxon>
        <taxon>eudicotyledons</taxon>
        <taxon>Gunneridae</taxon>
        <taxon>Pentapetalae</taxon>
        <taxon>rosids</taxon>
        <taxon>malvids</taxon>
        <taxon>Malvales</taxon>
        <taxon>Malvaceae</taxon>
        <taxon>Malvoideae</taxon>
        <taxon>Hibiscus</taxon>
    </lineage>
</organism>
<feature type="compositionally biased region" description="Low complexity" evidence="1">
    <location>
        <begin position="135"/>
        <end position="163"/>
    </location>
</feature>